<evidence type="ECO:0000256" key="1">
    <source>
        <dbReference type="SAM" id="SignalP"/>
    </source>
</evidence>
<evidence type="ECO:0000313" key="2">
    <source>
        <dbReference type="EMBL" id="MEE1675531.1"/>
    </source>
</evidence>
<comment type="caution">
    <text evidence="2">The sequence shown here is derived from an EMBL/GenBank/DDBJ whole genome shotgun (WGS) entry which is preliminary data.</text>
</comment>
<dbReference type="RefSeq" id="WP_329776394.1">
    <property type="nucleotide sequence ID" value="NZ_JAYDYW010000013.1"/>
</dbReference>
<accession>A0ABU7G7Y1</accession>
<keyword evidence="3" id="KW-1185">Reference proteome</keyword>
<keyword evidence="1" id="KW-0732">Signal</keyword>
<feature type="chain" id="PRO_5047181098" evidence="1">
    <location>
        <begin position="21"/>
        <end position="212"/>
    </location>
</feature>
<sequence>MRPSLIIGTVSSFISFAAIAEPSNSWHYQQSTEQQLSYAELVSLSGEVSLIFRCIQGELDSLIRLADGPLQPAYHYMDWQFPQPQNQLASFNVLYHHFDEDYYQLGSGYSSWFELYLTIMQHSQMRWSSDDFADIEFSYHASDAIGQVIQDCPEAFQASYDLLAEELSQALVEARNAAKHQQIIDTQQAVEQLVQSATQLAQQAQVPLRISD</sequence>
<organism evidence="2 3">
    <name type="scientific">Agarivorans aestuarii</name>
    <dbReference type="NCBI Taxonomy" id="1563703"/>
    <lineage>
        <taxon>Bacteria</taxon>
        <taxon>Pseudomonadati</taxon>
        <taxon>Pseudomonadota</taxon>
        <taxon>Gammaproteobacteria</taxon>
        <taxon>Alteromonadales</taxon>
        <taxon>Alteromonadaceae</taxon>
        <taxon>Agarivorans</taxon>
    </lineage>
</organism>
<reference evidence="2 3" key="2">
    <citation type="submission" date="2023-12" db="EMBL/GenBank/DDBJ databases">
        <authorList>
            <consortium name="Cladostephus spongiosus"/>
            <person name="Lorente B."/>
            <person name="Cabral C."/>
            <person name="Frias J."/>
            <person name="Faria J."/>
            <person name="Toubarro D."/>
        </authorList>
    </citation>
    <scope>NUCLEOTIDE SEQUENCE [LARGE SCALE GENOMIC DNA]</scope>
    <source>
        <strain evidence="2 3">ZMCS4</strain>
    </source>
</reference>
<name>A0ABU7G7Y1_9ALTE</name>
<gene>
    <name evidence="2" type="ORF">SNR37_000857</name>
</gene>
<dbReference type="Proteomes" id="UP001310248">
    <property type="component" value="Unassembled WGS sequence"/>
</dbReference>
<protein>
    <submittedName>
        <fullName evidence="2">Uncharacterized protein</fullName>
    </submittedName>
</protein>
<feature type="signal peptide" evidence="1">
    <location>
        <begin position="1"/>
        <end position="20"/>
    </location>
</feature>
<reference evidence="3" key="1">
    <citation type="submission" date="2023-07" db="EMBL/GenBank/DDBJ databases">
        <title>Draft genome sequence of Agarivorans aestuarii strain ZMCS4, a CAZymes producing bacteria isolated from the marine brown algae Clodostephus spongiosus.</title>
        <authorList>
            <person name="Lorente B."/>
            <person name="Cabral C."/>
            <person name="Frias J."/>
            <person name="Faria J."/>
            <person name="Toubarro D."/>
        </authorList>
    </citation>
    <scope>NUCLEOTIDE SEQUENCE [LARGE SCALE GENOMIC DNA]</scope>
    <source>
        <strain evidence="3">ZMCS4</strain>
    </source>
</reference>
<dbReference type="EMBL" id="JAYDYW010000013">
    <property type="protein sequence ID" value="MEE1675531.1"/>
    <property type="molecule type" value="Genomic_DNA"/>
</dbReference>
<evidence type="ECO:0000313" key="3">
    <source>
        <dbReference type="Proteomes" id="UP001310248"/>
    </source>
</evidence>
<proteinExistence type="predicted"/>